<accession>A0A518CVB7</accession>
<sequence length="536" mass="57742">MKPWASSKVRVLDATTSLPVDSASSVAALSGLPRESASEANRSWADSDGRITIDRFPESGGSLYIEAPGYSSTVATEFDWEGSVADFGVVRLQPLARVDVRLTGGYSDPEWWSVDEARHSGAPAVHFDSTGTASLPFNRGSWSLGVTDPTGREERLEFFDAMEEDTIEIEWPVSRDELRIRFVGAEDGDFALDTFHTLKLDWESNVGFFSRSLQVDLDAELPRIRAIAMDGVLDHAVDWSLSSPSGEELAWGRFSPPLTGTQELVVDLRPGTATIEVVDRNGTPLPETLVLAFDEFTIGASPYIRQLETDENGRLQMPLLPDNALGIVLIGPTGGVVPRVDTSGWRAGEVTRVELDAPGTLRVEVVDNASAGGAAASVDGARVVVSRDDDALWLVEFFAGNDGVAEYEGLALAPYRLAVHAEGHWSRELPMRIDTGGSTPLTVVCPKLANLEVRVRDEAGVPQVGLAIELEHVGLGETVGSWIETGQLEGAATVTDGSGSIALFEVPAGEYRVLVDGEEVGRAMTEREINTVIRVR</sequence>
<evidence type="ECO:0000313" key="1">
    <source>
        <dbReference type="EMBL" id="QDU83177.1"/>
    </source>
</evidence>
<dbReference type="AlphaFoldDB" id="A0A518CVB7"/>
<proteinExistence type="predicted"/>
<evidence type="ECO:0008006" key="3">
    <source>
        <dbReference type="Google" id="ProtNLM"/>
    </source>
</evidence>
<name>A0A518CVB7_9BACT</name>
<protein>
    <recommendedName>
        <fullName evidence="3">Carboxypeptidase regulatory-like domain-containing protein</fullName>
    </recommendedName>
</protein>
<evidence type="ECO:0000313" key="2">
    <source>
        <dbReference type="Proteomes" id="UP000319342"/>
    </source>
</evidence>
<keyword evidence="2" id="KW-1185">Reference proteome</keyword>
<gene>
    <name evidence="1" type="ORF">Pla163_02740</name>
</gene>
<reference evidence="1 2" key="1">
    <citation type="submission" date="2019-02" db="EMBL/GenBank/DDBJ databases">
        <title>Deep-cultivation of Planctomycetes and their phenomic and genomic characterization uncovers novel biology.</title>
        <authorList>
            <person name="Wiegand S."/>
            <person name="Jogler M."/>
            <person name="Boedeker C."/>
            <person name="Pinto D."/>
            <person name="Vollmers J."/>
            <person name="Rivas-Marin E."/>
            <person name="Kohn T."/>
            <person name="Peeters S.H."/>
            <person name="Heuer A."/>
            <person name="Rast P."/>
            <person name="Oberbeckmann S."/>
            <person name="Bunk B."/>
            <person name="Jeske O."/>
            <person name="Meyerdierks A."/>
            <person name="Storesund J.E."/>
            <person name="Kallscheuer N."/>
            <person name="Luecker S."/>
            <person name="Lage O.M."/>
            <person name="Pohl T."/>
            <person name="Merkel B.J."/>
            <person name="Hornburger P."/>
            <person name="Mueller R.-W."/>
            <person name="Bruemmer F."/>
            <person name="Labrenz M."/>
            <person name="Spormann A.M."/>
            <person name="Op den Camp H."/>
            <person name="Overmann J."/>
            <person name="Amann R."/>
            <person name="Jetten M.S.M."/>
            <person name="Mascher T."/>
            <person name="Medema M.H."/>
            <person name="Devos D.P."/>
            <person name="Kaster A.-K."/>
            <person name="Ovreas L."/>
            <person name="Rohde M."/>
            <person name="Galperin M.Y."/>
            <person name="Jogler C."/>
        </authorList>
    </citation>
    <scope>NUCLEOTIDE SEQUENCE [LARGE SCALE GENOMIC DNA]</scope>
    <source>
        <strain evidence="1 2">Pla163</strain>
    </source>
</reference>
<dbReference type="EMBL" id="CP036290">
    <property type="protein sequence ID" value="QDU83177.1"/>
    <property type="molecule type" value="Genomic_DNA"/>
</dbReference>
<dbReference type="Proteomes" id="UP000319342">
    <property type="component" value="Chromosome"/>
</dbReference>
<organism evidence="1 2">
    <name type="scientific">Rohdeia mirabilis</name>
    <dbReference type="NCBI Taxonomy" id="2528008"/>
    <lineage>
        <taxon>Bacteria</taxon>
        <taxon>Pseudomonadati</taxon>
        <taxon>Planctomycetota</taxon>
        <taxon>Planctomycetia</taxon>
        <taxon>Planctomycetia incertae sedis</taxon>
        <taxon>Rohdeia</taxon>
    </lineage>
</organism>